<keyword evidence="1" id="KW-0175">Coiled coil</keyword>
<dbReference type="Proteomes" id="UP000663870">
    <property type="component" value="Unassembled WGS sequence"/>
</dbReference>
<reference evidence="2" key="1">
    <citation type="submission" date="2021-02" db="EMBL/GenBank/DDBJ databases">
        <authorList>
            <person name="Nowell W R."/>
        </authorList>
    </citation>
    <scope>NUCLEOTIDE SEQUENCE</scope>
</reference>
<proteinExistence type="predicted"/>
<protein>
    <submittedName>
        <fullName evidence="2">Uncharacterized protein</fullName>
    </submittedName>
</protein>
<evidence type="ECO:0000256" key="1">
    <source>
        <dbReference type="SAM" id="Coils"/>
    </source>
</evidence>
<dbReference type="AlphaFoldDB" id="A0A815V401"/>
<organism evidence="2 3">
    <name type="scientific">Rotaria sordida</name>
    <dbReference type="NCBI Taxonomy" id="392033"/>
    <lineage>
        <taxon>Eukaryota</taxon>
        <taxon>Metazoa</taxon>
        <taxon>Spiralia</taxon>
        <taxon>Gnathifera</taxon>
        <taxon>Rotifera</taxon>
        <taxon>Eurotatoria</taxon>
        <taxon>Bdelloidea</taxon>
        <taxon>Philodinida</taxon>
        <taxon>Philodinidae</taxon>
        <taxon>Rotaria</taxon>
    </lineage>
</organism>
<feature type="coiled-coil region" evidence="1">
    <location>
        <begin position="55"/>
        <end position="82"/>
    </location>
</feature>
<gene>
    <name evidence="2" type="ORF">JXQ802_LOCUS42134</name>
</gene>
<comment type="caution">
    <text evidence="2">The sequence shown here is derived from an EMBL/GenBank/DDBJ whole genome shotgun (WGS) entry which is preliminary data.</text>
</comment>
<evidence type="ECO:0000313" key="3">
    <source>
        <dbReference type="Proteomes" id="UP000663870"/>
    </source>
</evidence>
<name>A0A815V401_9BILA</name>
<evidence type="ECO:0000313" key="2">
    <source>
        <dbReference type="EMBL" id="CAF1529584.1"/>
    </source>
</evidence>
<keyword evidence="3" id="KW-1185">Reference proteome</keyword>
<sequence length="141" mass="16652">MSEENNNNENMSHRSSVFVPFESLTQRVINSIVSVATTFRKPNFDYSERTILIFLLEINKKLKEIEKKIQENSTEIDQQLIQYAQNVRKWLVDINKQSLNWIELEKKYSRIANQNCDEMARYYGSNSAEPYFELNVKTVSC</sequence>
<dbReference type="EMBL" id="CAJNOL010002797">
    <property type="protein sequence ID" value="CAF1529584.1"/>
    <property type="molecule type" value="Genomic_DNA"/>
</dbReference>
<accession>A0A815V401</accession>